<keyword evidence="2" id="KW-0732">Signal</keyword>
<dbReference type="OrthoDB" id="6475864at2"/>
<dbReference type="CDD" id="cd14251">
    <property type="entry name" value="PL-6"/>
    <property type="match status" value="1"/>
</dbReference>
<evidence type="ECO:0000313" key="3">
    <source>
        <dbReference type="EMBL" id="ATY33972.1"/>
    </source>
</evidence>
<evidence type="ECO:0000256" key="2">
    <source>
        <dbReference type="SAM" id="SignalP"/>
    </source>
</evidence>
<sequence length="481" mass="50965">MLKTTFAPLALSALVAATPAAARDILVRDQAGFVAAAATLTPGDTLVLADGEWRDFAVKLVGEGTAARPITLTAQHAGKVILTGRSSLAVAGTHLVVSNLVFRNGFASGDEVVATRVGKRWAEHVRLTGIVIDRFSNPDRRLKDHWVALYGRDIRVDHSHFEGKANAGAMLVVVREGKVPLDNRIIIDHNYFGPRPVLGSNGGETIRIGTSTESMSDSNSVVEDNVFERCDGEVEIVSVKSGGNIIRRNVFLASQGAVVLRHGNGNLVERNVFLGEGLPHTGGVRVINERQIVRDNYMEGLGGIGFTSAITVMNGVPNSPINRYLPVKEAVIERNTIIEAARITLGAGANEERSQAPQATRFADNLIVNRDGKSPFRAEAGLAGIAFTGNIASSAPKVPGVAVARREVTLQRAPNGLLYPVGLAAGASRDLKPIAREATGVSWHPKPATTRVSFGGGPSNTPLPQMPKRLSVAAAHFLAGP</sequence>
<feature type="region of interest" description="Disordered" evidence="1">
    <location>
        <begin position="446"/>
        <end position="466"/>
    </location>
</feature>
<dbReference type="InterPro" id="IPR039513">
    <property type="entry name" value="PL-6"/>
</dbReference>
<evidence type="ECO:0000256" key="1">
    <source>
        <dbReference type="SAM" id="MobiDB-lite"/>
    </source>
</evidence>
<dbReference type="InterPro" id="IPR011050">
    <property type="entry name" value="Pectin_lyase_fold/virulence"/>
</dbReference>
<name>A0A2K8MJA6_9SPHN</name>
<dbReference type="GO" id="GO:0016829">
    <property type="term" value="F:lyase activity"/>
    <property type="evidence" value="ECO:0007669"/>
    <property type="project" value="UniProtKB-KW"/>
</dbReference>
<dbReference type="Gene3D" id="2.160.20.10">
    <property type="entry name" value="Single-stranded right-handed beta-helix, Pectin lyase-like"/>
    <property type="match status" value="1"/>
</dbReference>
<dbReference type="InterPro" id="IPR012334">
    <property type="entry name" value="Pectin_lyas_fold"/>
</dbReference>
<dbReference type="Pfam" id="PF14592">
    <property type="entry name" value="Chondroitinas_B"/>
    <property type="match status" value="1"/>
</dbReference>
<dbReference type="SUPFAM" id="SSF51126">
    <property type="entry name" value="Pectin lyase-like"/>
    <property type="match status" value="1"/>
</dbReference>
<feature type="chain" id="PRO_5014972466" evidence="2">
    <location>
        <begin position="23"/>
        <end position="481"/>
    </location>
</feature>
<dbReference type="RefSeq" id="WP_100283768.1">
    <property type="nucleotide sequence ID" value="NZ_CP024923.1"/>
</dbReference>
<protein>
    <submittedName>
        <fullName evidence="3">Poly(Beta-D-mannuronate) lyase</fullName>
    </submittedName>
</protein>
<dbReference type="KEGG" id="sphc:CVN68_20100"/>
<organism evidence="3 4">
    <name type="scientific">Sphingomonas psychrotolerans</name>
    <dbReference type="NCBI Taxonomy" id="1327635"/>
    <lineage>
        <taxon>Bacteria</taxon>
        <taxon>Pseudomonadati</taxon>
        <taxon>Pseudomonadota</taxon>
        <taxon>Alphaproteobacteria</taxon>
        <taxon>Sphingomonadales</taxon>
        <taxon>Sphingomonadaceae</taxon>
        <taxon>Sphingomonas</taxon>
    </lineage>
</organism>
<dbReference type="Proteomes" id="UP000229081">
    <property type="component" value="Chromosome"/>
</dbReference>
<keyword evidence="4" id="KW-1185">Reference proteome</keyword>
<dbReference type="AlphaFoldDB" id="A0A2K8MJA6"/>
<dbReference type="EMBL" id="CP024923">
    <property type="protein sequence ID" value="ATY33972.1"/>
    <property type="molecule type" value="Genomic_DNA"/>
</dbReference>
<feature type="signal peptide" evidence="2">
    <location>
        <begin position="1"/>
        <end position="22"/>
    </location>
</feature>
<keyword evidence="3" id="KW-0456">Lyase</keyword>
<evidence type="ECO:0000313" key="4">
    <source>
        <dbReference type="Proteomes" id="UP000229081"/>
    </source>
</evidence>
<reference evidence="3 4" key="1">
    <citation type="submission" date="2017-11" db="EMBL/GenBank/DDBJ databases">
        <title>Complete genome sequence of Sphingomonas sp. Strain Cra20, a psychrotolerant potential plant growth promoting rhizobacteria.</title>
        <authorList>
            <person name="Luo Y."/>
        </authorList>
    </citation>
    <scope>NUCLEOTIDE SEQUENCE [LARGE SCALE GENOMIC DNA]</scope>
    <source>
        <strain evidence="3 4">Cra20</strain>
    </source>
</reference>
<gene>
    <name evidence="3" type="ORF">CVN68_20100</name>
</gene>
<proteinExistence type="predicted"/>
<accession>A0A2K8MJA6</accession>